<keyword evidence="1" id="KW-1133">Transmembrane helix</keyword>
<dbReference type="STRING" id="1318466.BN85413900"/>
<accession>U4KLX6</accession>
<keyword evidence="1" id="KW-0812">Transmembrane</keyword>
<evidence type="ECO:0000256" key="1">
    <source>
        <dbReference type="SAM" id="Phobius"/>
    </source>
</evidence>
<feature type="transmembrane region" description="Helical" evidence="1">
    <location>
        <begin position="112"/>
        <end position="133"/>
    </location>
</feature>
<keyword evidence="3" id="KW-1185">Reference proteome</keyword>
<feature type="transmembrane region" description="Helical" evidence="1">
    <location>
        <begin position="12"/>
        <end position="31"/>
    </location>
</feature>
<dbReference type="HOGENOM" id="CLU_1830725_0_0_14"/>
<dbReference type="KEGG" id="apal:BN85413900"/>
<keyword evidence="1" id="KW-0472">Membrane</keyword>
<dbReference type="RefSeq" id="WP_030003850.1">
    <property type="nucleotide sequence ID" value="NC_022538.1"/>
</dbReference>
<evidence type="ECO:0000313" key="2">
    <source>
        <dbReference type="EMBL" id="CCV64967.1"/>
    </source>
</evidence>
<sequence>MNLLKKVSNCFLGVFIFYNVILFITALQIMLEPSEMVIGIVSVGLFIPSVVLLGVYLSIQIYMSLIVMNEKLIRFINWVVLGVALVYTGVLMFFLIPLMFLGNGNFIMNENILMSMVPMFALFTVVITLGILLKLRIKDI</sequence>
<dbReference type="AlphaFoldDB" id="U4KLX6"/>
<gene>
    <name evidence="2" type="ORF">BN85413900</name>
</gene>
<reference evidence="2 3" key="1">
    <citation type="journal article" date="2013" name="J. Mol. Microbiol. Biotechnol.">
        <title>Analysis of the Complete Genomes of Acholeplasma brassicae , A. palmae and A. laidlawii and Their Comparison to the Obligate Parasites from ' Candidatus Phytoplasma'.</title>
        <authorList>
            <person name="Kube M."/>
            <person name="Siewert C."/>
            <person name="Migdoll A.M."/>
            <person name="Duduk B."/>
            <person name="Holz S."/>
            <person name="Rabus R."/>
            <person name="Seemuller E."/>
            <person name="Mitrovic J."/>
            <person name="Muller I."/>
            <person name="Buttner C."/>
            <person name="Reinhardt R."/>
        </authorList>
    </citation>
    <scope>NUCLEOTIDE SEQUENCE [LARGE SCALE GENOMIC DNA]</scope>
    <source>
        <strain evidence="2 3">J233</strain>
    </source>
</reference>
<evidence type="ECO:0000313" key="3">
    <source>
        <dbReference type="Proteomes" id="UP000032740"/>
    </source>
</evidence>
<dbReference type="Proteomes" id="UP000032740">
    <property type="component" value="Chromosome"/>
</dbReference>
<feature type="transmembrane region" description="Helical" evidence="1">
    <location>
        <begin position="75"/>
        <end position="100"/>
    </location>
</feature>
<dbReference type="EMBL" id="FO681347">
    <property type="protein sequence ID" value="CCV64967.1"/>
    <property type="molecule type" value="Genomic_DNA"/>
</dbReference>
<name>U4KLX6_ALTPJ</name>
<protein>
    <submittedName>
        <fullName evidence="2">Uncharacterized protein</fullName>
    </submittedName>
</protein>
<proteinExistence type="predicted"/>
<feature type="transmembrane region" description="Helical" evidence="1">
    <location>
        <begin position="37"/>
        <end position="63"/>
    </location>
</feature>
<organism evidence="2 3">
    <name type="scientific">Alteracholeplasma palmae (strain ATCC 49389 / J233)</name>
    <name type="common">Acholeplasma palmae</name>
    <dbReference type="NCBI Taxonomy" id="1318466"/>
    <lineage>
        <taxon>Bacteria</taxon>
        <taxon>Bacillati</taxon>
        <taxon>Mycoplasmatota</taxon>
        <taxon>Mollicutes</taxon>
        <taxon>Acholeplasmatales</taxon>
        <taxon>Acholeplasmataceae</taxon>
        <taxon>Acholeplasma</taxon>
    </lineage>
</organism>